<dbReference type="CDD" id="cd00167">
    <property type="entry name" value="SANT"/>
    <property type="match status" value="1"/>
</dbReference>
<proteinExistence type="predicted"/>
<dbReference type="PANTHER" id="PTHR47999">
    <property type="entry name" value="TRANSCRIPTION FACTOR MYB8-RELATED-RELATED"/>
    <property type="match status" value="1"/>
</dbReference>
<dbReference type="InterPro" id="IPR009057">
    <property type="entry name" value="Homeodomain-like_sf"/>
</dbReference>
<dbReference type="PANTHER" id="PTHR47999:SF9">
    <property type="entry name" value="TRANSCRIPTION REPRESSOR MYB5-LIKE"/>
    <property type="match status" value="1"/>
</dbReference>
<dbReference type="Gene3D" id="1.10.10.60">
    <property type="entry name" value="Homeodomain-like"/>
    <property type="match status" value="1"/>
</dbReference>
<gene>
    <name evidence="5" type="ORF">PVL29_001697</name>
</gene>
<dbReference type="InterPro" id="IPR015495">
    <property type="entry name" value="Myb_TF_plants"/>
</dbReference>
<reference evidence="5 6" key="1">
    <citation type="journal article" date="2023" name="BMC Biotechnol.">
        <title>Vitis rotundifolia cv Carlos genome sequencing.</title>
        <authorList>
            <person name="Huff M."/>
            <person name="Hulse-Kemp A."/>
            <person name="Scheffler B."/>
            <person name="Youngblood R."/>
            <person name="Simpson S."/>
            <person name="Babiker E."/>
            <person name="Staton M."/>
        </authorList>
    </citation>
    <scope>NUCLEOTIDE SEQUENCE [LARGE SCALE GENOMIC DNA]</scope>
    <source>
        <tissue evidence="5">Leaf</tissue>
    </source>
</reference>
<dbReference type="Proteomes" id="UP001168098">
    <property type="component" value="Unassembled WGS sequence"/>
</dbReference>
<protein>
    <submittedName>
        <fullName evidence="5">Uncharacterized protein</fullName>
    </submittedName>
</protein>
<dbReference type="GO" id="GO:0003677">
    <property type="term" value="F:DNA binding"/>
    <property type="evidence" value="ECO:0007669"/>
    <property type="project" value="UniProtKB-KW"/>
</dbReference>
<evidence type="ECO:0000256" key="3">
    <source>
        <dbReference type="ARBA" id="ARBA00023242"/>
    </source>
</evidence>
<evidence type="ECO:0000256" key="1">
    <source>
        <dbReference type="ARBA" id="ARBA00004123"/>
    </source>
</evidence>
<comment type="caution">
    <text evidence="5">The sequence shown here is derived from an EMBL/GenBank/DDBJ whole genome shotgun (WGS) entry which is preliminary data.</text>
</comment>
<feature type="region of interest" description="Disordered" evidence="4">
    <location>
        <begin position="77"/>
        <end position="144"/>
    </location>
</feature>
<keyword evidence="3" id="KW-0539">Nucleus</keyword>
<keyword evidence="2" id="KW-0238">DNA-binding</keyword>
<evidence type="ECO:0000313" key="5">
    <source>
        <dbReference type="EMBL" id="KAJ9706295.1"/>
    </source>
</evidence>
<sequence>MGRAPCCSEVGLRRGPWTADYIRAHGQGNWRFLCGKSYGQRWMNYLRPDVKRGKHPGRTDNEIKNYWRNYHLSKRLKHKGKNTKEPSIINNKNSKIYRAKPEQKPRPGLPWPQAGRAGDAGGVLVDNGEHDIGSEPSSQYEPIPTKNIRSLKSFIRSIYSF</sequence>
<dbReference type="SUPFAM" id="SSF46689">
    <property type="entry name" value="Homeodomain-like"/>
    <property type="match status" value="1"/>
</dbReference>
<evidence type="ECO:0000313" key="6">
    <source>
        <dbReference type="Proteomes" id="UP001168098"/>
    </source>
</evidence>
<comment type="subcellular location">
    <subcellularLocation>
        <location evidence="1">Nucleus</location>
    </subcellularLocation>
</comment>
<dbReference type="InterPro" id="IPR001005">
    <property type="entry name" value="SANT/Myb"/>
</dbReference>
<accession>A0AA39AFW3</accession>
<name>A0AA39AFW3_VITRO</name>
<dbReference type="GO" id="GO:0005634">
    <property type="term" value="C:nucleus"/>
    <property type="evidence" value="ECO:0007669"/>
    <property type="project" value="UniProtKB-SubCell"/>
</dbReference>
<keyword evidence="6" id="KW-1185">Reference proteome</keyword>
<dbReference type="EMBL" id="JARBHA010000002">
    <property type="protein sequence ID" value="KAJ9706295.1"/>
    <property type="molecule type" value="Genomic_DNA"/>
</dbReference>
<organism evidence="5 6">
    <name type="scientific">Vitis rotundifolia</name>
    <name type="common">Muscadine grape</name>
    <dbReference type="NCBI Taxonomy" id="103349"/>
    <lineage>
        <taxon>Eukaryota</taxon>
        <taxon>Viridiplantae</taxon>
        <taxon>Streptophyta</taxon>
        <taxon>Embryophyta</taxon>
        <taxon>Tracheophyta</taxon>
        <taxon>Spermatophyta</taxon>
        <taxon>Magnoliopsida</taxon>
        <taxon>eudicotyledons</taxon>
        <taxon>Gunneridae</taxon>
        <taxon>Pentapetalae</taxon>
        <taxon>rosids</taxon>
        <taxon>Vitales</taxon>
        <taxon>Vitaceae</taxon>
        <taxon>Viteae</taxon>
        <taxon>Vitis</taxon>
    </lineage>
</organism>
<evidence type="ECO:0000256" key="2">
    <source>
        <dbReference type="ARBA" id="ARBA00023125"/>
    </source>
</evidence>
<dbReference type="AlphaFoldDB" id="A0AA39AFW3"/>
<evidence type="ECO:0000256" key="4">
    <source>
        <dbReference type="SAM" id="MobiDB-lite"/>
    </source>
</evidence>